<dbReference type="Proteomes" id="UP000708208">
    <property type="component" value="Unassembled WGS sequence"/>
</dbReference>
<dbReference type="EMBL" id="CAJVCH010109991">
    <property type="protein sequence ID" value="CAG7724465.1"/>
    <property type="molecule type" value="Genomic_DNA"/>
</dbReference>
<keyword evidence="2" id="KW-1185">Reference proteome</keyword>
<evidence type="ECO:0000313" key="1">
    <source>
        <dbReference type="EMBL" id="CAG7724465.1"/>
    </source>
</evidence>
<accession>A0A8J2KCH4</accession>
<comment type="caution">
    <text evidence="1">The sequence shown here is derived from an EMBL/GenBank/DDBJ whole genome shotgun (WGS) entry which is preliminary data.</text>
</comment>
<organism evidence="1 2">
    <name type="scientific">Allacma fusca</name>
    <dbReference type="NCBI Taxonomy" id="39272"/>
    <lineage>
        <taxon>Eukaryota</taxon>
        <taxon>Metazoa</taxon>
        <taxon>Ecdysozoa</taxon>
        <taxon>Arthropoda</taxon>
        <taxon>Hexapoda</taxon>
        <taxon>Collembola</taxon>
        <taxon>Symphypleona</taxon>
        <taxon>Sminthuridae</taxon>
        <taxon>Allacma</taxon>
    </lineage>
</organism>
<proteinExistence type="predicted"/>
<name>A0A8J2KCH4_9HEXA</name>
<reference evidence="1" key="1">
    <citation type="submission" date="2021-06" db="EMBL/GenBank/DDBJ databases">
        <authorList>
            <person name="Hodson N. C."/>
            <person name="Mongue J. A."/>
            <person name="Jaron S. K."/>
        </authorList>
    </citation>
    <scope>NUCLEOTIDE SEQUENCE</scope>
</reference>
<sequence>MMGKTNSEKIQDPKEEWLLNGLAPLMNLLNEKWSPNYADFAEFLDTPAKLWKPEGSSNSDVQSAEPPENNPYSHCVISLIMNAAERPTIDIRTPLHDYNNFY</sequence>
<protein>
    <submittedName>
        <fullName evidence="1">Uncharacterized protein</fullName>
    </submittedName>
</protein>
<dbReference type="AlphaFoldDB" id="A0A8J2KCH4"/>
<evidence type="ECO:0000313" key="2">
    <source>
        <dbReference type="Proteomes" id="UP000708208"/>
    </source>
</evidence>
<gene>
    <name evidence="1" type="ORF">AFUS01_LOCUS13488</name>
</gene>